<accession>A0ABS3VSM1</accession>
<evidence type="ECO:0000256" key="4">
    <source>
        <dbReference type="ARBA" id="ARBA00022679"/>
    </source>
</evidence>
<dbReference type="InterPro" id="IPR014031">
    <property type="entry name" value="Ketoacyl_synth_C"/>
</dbReference>
<dbReference type="InterPro" id="IPR020841">
    <property type="entry name" value="PKS_Beta-ketoAc_synthase_dom"/>
</dbReference>
<dbReference type="InterPro" id="IPR042099">
    <property type="entry name" value="ANL_N_sf"/>
</dbReference>
<dbReference type="SUPFAM" id="SSF47336">
    <property type="entry name" value="ACP-like"/>
    <property type="match status" value="1"/>
</dbReference>
<evidence type="ECO:0000313" key="9">
    <source>
        <dbReference type="Proteomes" id="UP000823521"/>
    </source>
</evidence>
<gene>
    <name evidence="8" type="ORF">GSF22_16080</name>
</gene>
<keyword evidence="3" id="KW-0597">Phosphoprotein</keyword>
<proteinExistence type="inferred from homology"/>
<dbReference type="InterPro" id="IPR025110">
    <property type="entry name" value="AMP-bd_C"/>
</dbReference>
<keyword evidence="9" id="KW-1185">Reference proteome</keyword>
<dbReference type="InterPro" id="IPR036736">
    <property type="entry name" value="ACP-like_sf"/>
</dbReference>
<dbReference type="PROSITE" id="PS50075">
    <property type="entry name" value="CARRIER"/>
    <property type="match status" value="1"/>
</dbReference>
<keyword evidence="2" id="KW-0596">Phosphopantetheine</keyword>
<dbReference type="Gene3D" id="3.40.366.10">
    <property type="entry name" value="Malonyl-Coenzyme A Acyl Carrier Protein, domain 2"/>
    <property type="match status" value="1"/>
</dbReference>
<dbReference type="SMART" id="SM00827">
    <property type="entry name" value="PKS_AT"/>
    <property type="match status" value="1"/>
</dbReference>
<dbReference type="Pfam" id="PF00109">
    <property type="entry name" value="ketoacyl-synt"/>
    <property type="match status" value="1"/>
</dbReference>
<dbReference type="EMBL" id="WVUH01000127">
    <property type="protein sequence ID" value="MBO4207516.1"/>
    <property type="molecule type" value="Genomic_DNA"/>
</dbReference>
<dbReference type="Proteomes" id="UP000823521">
    <property type="component" value="Unassembled WGS sequence"/>
</dbReference>
<evidence type="ECO:0000256" key="1">
    <source>
        <dbReference type="ARBA" id="ARBA00001957"/>
    </source>
</evidence>
<dbReference type="InterPro" id="IPR016039">
    <property type="entry name" value="Thiolase-like"/>
</dbReference>
<evidence type="ECO:0000313" key="8">
    <source>
        <dbReference type="EMBL" id="MBO4207516.1"/>
    </source>
</evidence>
<dbReference type="SMART" id="SM00823">
    <property type="entry name" value="PKS_PP"/>
    <property type="match status" value="1"/>
</dbReference>
<dbReference type="SUPFAM" id="SSF52777">
    <property type="entry name" value="CoA-dependent acyltransferases"/>
    <property type="match status" value="2"/>
</dbReference>
<dbReference type="Pfam" id="PF13193">
    <property type="entry name" value="AMP-binding_C"/>
    <property type="match status" value="1"/>
</dbReference>
<dbReference type="Gene3D" id="1.10.1200.10">
    <property type="entry name" value="ACP-like"/>
    <property type="match status" value="1"/>
</dbReference>
<reference evidence="8 9" key="1">
    <citation type="submission" date="2019-12" db="EMBL/GenBank/DDBJ databases">
        <title>Whole genome sequencing of endophytic Actinobacterium Micromonospora sp. MPMI6T.</title>
        <authorList>
            <person name="Evv R."/>
            <person name="Podile A.R."/>
        </authorList>
    </citation>
    <scope>NUCLEOTIDE SEQUENCE [LARGE SCALE GENOMIC DNA]</scope>
    <source>
        <strain evidence="8 9">MPMI6</strain>
    </source>
</reference>
<dbReference type="RefSeq" id="WP_208814405.1">
    <property type="nucleotide sequence ID" value="NZ_WVUH01000127.1"/>
</dbReference>
<dbReference type="PANTHER" id="PTHR45527">
    <property type="entry name" value="NONRIBOSOMAL PEPTIDE SYNTHETASE"/>
    <property type="match status" value="1"/>
</dbReference>
<dbReference type="SUPFAM" id="SSF52151">
    <property type="entry name" value="FabD/lysophospholipase-like"/>
    <property type="match status" value="1"/>
</dbReference>
<feature type="domain" description="Ketosynthase family 3 (KS3)" evidence="7">
    <location>
        <begin position="6"/>
        <end position="418"/>
    </location>
</feature>
<dbReference type="InterPro" id="IPR000873">
    <property type="entry name" value="AMP-dep_synth/lig_dom"/>
</dbReference>
<comment type="similarity">
    <text evidence="5">In the C-terminal section; belongs to the NRP synthetase family.</text>
</comment>
<dbReference type="Pfam" id="PF02801">
    <property type="entry name" value="Ketoacyl-synt_C"/>
    <property type="match status" value="1"/>
</dbReference>
<dbReference type="InterPro" id="IPR023213">
    <property type="entry name" value="CAT-like_dom_sf"/>
</dbReference>
<dbReference type="SMART" id="SM00825">
    <property type="entry name" value="PKS_KS"/>
    <property type="match status" value="1"/>
</dbReference>
<evidence type="ECO:0000259" key="6">
    <source>
        <dbReference type="PROSITE" id="PS50075"/>
    </source>
</evidence>
<organism evidence="8 9">
    <name type="scientific">Micromonospora echinofusca</name>
    <dbReference type="NCBI Taxonomy" id="47858"/>
    <lineage>
        <taxon>Bacteria</taxon>
        <taxon>Bacillati</taxon>
        <taxon>Actinomycetota</taxon>
        <taxon>Actinomycetes</taxon>
        <taxon>Micromonosporales</taxon>
        <taxon>Micromonosporaceae</taxon>
        <taxon>Micromonospora</taxon>
    </lineage>
</organism>
<dbReference type="Pfam" id="PF00501">
    <property type="entry name" value="AMP-binding"/>
    <property type="match status" value="1"/>
</dbReference>
<dbReference type="InterPro" id="IPR016035">
    <property type="entry name" value="Acyl_Trfase/lysoPLipase"/>
</dbReference>
<evidence type="ECO:0000256" key="3">
    <source>
        <dbReference type="ARBA" id="ARBA00022553"/>
    </source>
</evidence>
<dbReference type="Gene3D" id="3.30.300.30">
    <property type="match status" value="1"/>
</dbReference>
<dbReference type="CDD" id="cd00833">
    <property type="entry name" value="PKS"/>
    <property type="match status" value="1"/>
</dbReference>
<protein>
    <submittedName>
        <fullName evidence="8">Amino acid adenylation domain-containing protein</fullName>
    </submittedName>
</protein>
<dbReference type="Gene3D" id="3.30.70.3290">
    <property type="match status" value="1"/>
</dbReference>
<dbReference type="InterPro" id="IPR014043">
    <property type="entry name" value="Acyl_transferase_dom"/>
</dbReference>
<dbReference type="SUPFAM" id="SSF53901">
    <property type="entry name" value="Thiolase-like"/>
    <property type="match status" value="1"/>
</dbReference>
<dbReference type="Pfam" id="PF00550">
    <property type="entry name" value="PP-binding"/>
    <property type="match status" value="1"/>
</dbReference>
<comment type="cofactor">
    <cofactor evidence="1">
        <name>pantetheine 4'-phosphate</name>
        <dbReference type="ChEBI" id="CHEBI:47942"/>
    </cofactor>
</comment>
<keyword evidence="4" id="KW-0808">Transferase</keyword>
<dbReference type="Gene3D" id="3.30.559.10">
    <property type="entry name" value="Chloramphenicol acetyltransferase-like domain"/>
    <property type="match status" value="1"/>
</dbReference>
<dbReference type="InterPro" id="IPR010071">
    <property type="entry name" value="AA_adenyl_dom"/>
</dbReference>
<dbReference type="Gene3D" id="3.40.50.12780">
    <property type="entry name" value="N-terminal domain of ligase-like"/>
    <property type="match status" value="1"/>
</dbReference>
<dbReference type="Gene3D" id="3.30.559.30">
    <property type="entry name" value="Nonribosomal peptide synthetase, condensation domain"/>
    <property type="match status" value="1"/>
</dbReference>
<dbReference type="Gene3D" id="3.40.47.10">
    <property type="match status" value="1"/>
</dbReference>
<evidence type="ECO:0000256" key="2">
    <source>
        <dbReference type="ARBA" id="ARBA00022450"/>
    </source>
</evidence>
<dbReference type="Gene3D" id="1.10.1240.100">
    <property type="match status" value="1"/>
</dbReference>
<dbReference type="NCBIfam" id="TIGR01733">
    <property type="entry name" value="AA-adenyl-dom"/>
    <property type="match status" value="1"/>
</dbReference>
<dbReference type="InterPro" id="IPR014030">
    <property type="entry name" value="Ketoacyl_synth_N"/>
</dbReference>
<dbReference type="InterPro" id="IPR020806">
    <property type="entry name" value="PKS_PP-bd"/>
</dbReference>
<evidence type="ECO:0000259" key="7">
    <source>
        <dbReference type="PROSITE" id="PS52004"/>
    </source>
</evidence>
<dbReference type="InterPro" id="IPR001242">
    <property type="entry name" value="Condensation_dom"/>
</dbReference>
<sequence length="1811" mass="189969">MTGTPDHLVAVTGAACRFPGAADLDGFWRLLGAQVDAVTTPTDADLLAAGVTPDELADPDYVRAALPAPGIDRFDAAFFGLSPAEADRCDPQLRLFLDLAHTAVEQAGYDIDAVGAGTGVYAAARPGRYRGLHLLPDGFETTGDGRDEPDLAAFVADRLDLRGPAVTLGSCSLLAVHQAVQALQAGACDVAVAGGAHVELPYGHGYRWQPGARRPPDGRTRPFDAAASGCVYGSGAGVVVLRRFAEAVADGDRVLAVIRGGATGHAGRDGTGWAATVAEALVVAGCHPTELGHVEADGAATGRDDARELAALARAFRLAGGEPPRGAVPVGAVRSHVGHLGAAAGVAGLLKTILALRHRMLPATLHVDTPHPALGLADGPFRLARQPAPWPARDGMPRRAAVHAVGAGGGNTLLVVEEGHRPVYPPTPDRPRVVVWSGRHAEAADAAGTALARYFADCPPERFADAVGTLQGRTVYPVRRAAVCATVTEATRPDVIRGDAPVSAPPGVVLAFPGTGPVPRGLYGVQPVFTEAADVCLDATGRHGLDLYDAWTAGSTGPVLAGAATFVTQYALAEMWRAWGIRPAAVLGTGAGVLAAAVAAGALPLDQAAALLARPGRVTWSASPVPIWSTADGRVVDGLSWPAADGDDPPTGVPDALRTMLGSGRHVLLTVDPVGADGRLGPVGADATGDPRDGDGDADPVRHLMTALARLWVAGVDVDWPAVEPDHPLRRIPLPGVPLHRERHWVVPNRGPAAPQRHHAPAPAPAPVVATTAGGLPVPAVPLRPLGRTEHAFWVLDQLAPDSGVSTIGIAFRTARPLRWWPLQTAVDHLLRRHPALRLRFPDLDGTPVRHLTPADGATVPVPTRATTGDRLVADLQEFLHAPFDLGRDLLFRAAHFTLPDGASVVALAAHHIVVDAPSIQILVEEFGRIYDGITTTGQIPADLTGEAPLLAVPQPAPESTRYWLDHLRGADPAAMVLPGARPTPARPTFAGHTCSWSMTAAAQEAMGVLRQRLHTSDNVVLMSAFCLTLLRHGAGPDLIVGVPVGTRRPATRQQVGYGVSTMPLRVRVDPAAGFADLVRRVGDAFFAGIEHADATVEQVLTERGHGTGDWRVPLFRHMFNYRPWSDEKIRVCGEVPDYIEDLFDRSRLDLQCIAVPEPDRFTLRCWHSTEVHDEADVAAFVARMQALLVQAAADPEHPVVDLPFGSPADEATGARVNDTGRDWGTPGSVADRVAARAVTTPDAVAVVDGDRRVSYRELRDRATAVRDLLRAHRVGPGDLVALALGRSVELAAAVLGVWATGAGYLPLAPGQPAGRLAYQVDDAGARVVLAAGDTPTDWSTVPVLVVPADGATADGPLRDSPVDPDTCAYAIHTSGSTGRPKAVAVTHRNLLNLVCDFADRLGADAARAVLWSTAPTFDISALELLLPLLTGGTVVVAPDGALLRPRDMLGLVVDRDVSLVQATPTAWRMLAPETGDELTGRVLLCGGEPMPAALARRLRALGGRVYNVYGPTETTIWSTVAELTADPEDPVPIGVPLANTRVFVADPHGRPLPPGVPGELCIAGDGVAAGYLHRPELTAERFGEHPGYGRFYRTGDVARLRHDGVLELSGRTDRQVKLRGHRIELDEVEAVLHEHPEVTAAAVTVRGDPQDDGRLVAFVQVRTDGGDHGGVRERLWRHARAVLPDAAVPSGIVVLDRLPTTVNGKVDHRALHTVEVDPAPATAPGADPGGADPELVAALTGLWREALRRPGLGPDDNFFLNGGHSILAARLVTRIEQITGHPAGMQVVFTHPTPAALAAYLAGPAGGGAG</sequence>
<dbReference type="PANTHER" id="PTHR45527:SF1">
    <property type="entry name" value="FATTY ACID SYNTHASE"/>
    <property type="match status" value="1"/>
</dbReference>
<dbReference type="SUPFAM" id="SSF56801">
    <property type="entry name" value="Acetyl-CoA synthetase-like"/>
    <property type="match status" value="1"/>
</dbReference>
<dbReference type="CDD" id="cd05930">
    <property type="entry name" value="A_NRPS"/>
    <property type="match status" value="1"/>
</dbReference>
<evidence type="ECO:0000256" key="5">
    <source>
        <dbReference type="ARBA" id="ARBA00029443"/>
    </source>
</evidence>
<dbReference type="InterPro" id="IPR001227">
    <property type="entry name" value="Ac_transferase_dom_sf"/>
</dbReference>
<dbReference type="Pfam" id="PF00668">
    <property type="entry name" value="Condensation"/>
    <property type="match status" value="1"/>
</dbReference>
<dbReference type="InterPro" id="IPR009081">
    <property type="entry name" value="PP-bd_ACP"/>
</dbReference>
<dbReference type="InterPro" id="IPR045851">
    <property type="entry name" value="AMP-bd_C_sf"/>
</dbReference>
<name>A0ABS3VSM1_MICEH</name>
<feature type="domain" description="Carrier" evidence="6">
    <location>
        <begin position="1731"/>
        <end position="1806"/>
    </location>
</feature>
<comment type="caution">
    <text evidence="8">The sequence shown here is derived from an EMBL/GenBank/DDBJ whole genome shotgun (WGS) entry which is preliminary data.</text>
</comment>
<dbReference type="PROSITE" id="PS52004">
    <property type="entry name" value="KS3_2"/>
    <property type="match status" value="1"/>
</dbReference>